<keyword evidence="2" id="KW-0560">Oxidoreductase</keyword>
<sequence length="467" mass="50207">MNVLTPIAAVPSASFIAPPGPIEQVRYACALGALTSVIAIEGAIPITHCGPGCASKQFHALSGISGYQGGEFHVPSTNIGNKEVIFGGADRLDELIASTLKIMEAELYVVQSGCIPGLVGDDVENVVRSYQRRGVPIVFAETLGYRGNNFTGHETVVKAILEQYVAKQPAAPKRAGLVNVWSLLPYQNPFWRGDLTEIRRLLEGIGLEVNILFGPASAGLAEWRAVPSAEFNLVLSPWLGLSTARDLEAAYGQPTLHIPALPVGARQTATFLRAVGDHAGIARSKVDAFVAAEERTYYRYLRDFAHFYSGCTSQYRLPSEVNVVADSAYALAVSKFLVGDLGLNPGVIVVTENPPDSERDRIAAAFRDLAPGIDGEPVFETDGHRAHAVIRAHDRIGELPIVFGSTWEANIAAEIGAPLVEVSYPVTDEVVLNRAYVGYRGALQLIERTYTTVVRQSTEENPEAAAS</sequence>
<dbReference type="Gene3D" id="3.40.50.1980">
    <property type="entry name" value="Nitrogenase molybdenum iron protein domain"/>
    <property type="match status" value="3"/>
</dbReference>
<dbReference type="GO" id="GO:0016163">
    <property type="term" value="F:nitrogenase activity"/>
    <property type="evidence" value="ECO:0007669"/>
    <property type="project" value="UniProtKB-EC"/>
</dbReference>
<protein>
    <submittedName>
        <fullName evidence="2">Nitrogenase</fullName>
        <ecNumber evidence="2">1.18.6.1</ecNumber>
    </submittedName>
</protein>
<dbReference type="EC" id="1.18.6.1" evidence="2"/>
<gene>
    <name evidence="2" type="ORF">KL86PLE_40726</name>
</gene>
<dbReference type="SUPFAM" id="SSF53807">
    <property type="entry name" value="Helical backbone' metal receptor"/>
    <property type="match status" value="1"/>
</dbReference>
<dbReference type="InterPro" id="IPR050152">
    <property type="entry name" value="ChlB/BchB/BchZ"/>
</dbReference>
<dbReference type="PANTHER" id="PTHR33712:SF7">
    <property type="entry name" value="LIGHT-INDEPENDENT PROTOCHLOROPHYLLIDE REDUCTASE SUBUNIT B"/>
    <property type="match status" value="1"/>
</dbReference>
<feature type="domain" description="Nitrogenase/oxidoreductase component 1" evidence="1">
    <location>
        <begin position="30"/>
        <end position="453"/>
    </location>
</feature>
<evidence type="ECO:0000259" key="1">
    <source>
        <dbReference type="Pfam" id="PF00148"/>
    </source>
</evidence>
<reference evidence="2" key="1">
    <citation type="submission" date="2016-08" db="EMBL/GenBank/DDBJ databases">
        <authorList>
            <person name="Seilhamer J.J."/>
        </authorList>
    </citation>
    <scope>NUCLEOTIDE SEQUENCE</scope>
    <source>
        <strain evidence="2">86</strain>
    </source>
</reference>
<dbReference type="Pfam" id="PF00148">
    <property type="entry name" value="Oxidored_nitro"/>
    <property type="match status" value="1"/>
</dbReference>
<dbReference type="RefSeq" id="WP_288196952.1">
    <property type="nucleotide sequence ID" value="NZ_LT608334.1"/>
</dbReference>
<dbReference type="PANTHER" id="PTHR33712">
    <property type="entry name" value="LIGHT-INDEPENDENT PROTOCHLOROPHYLLIDE REDUCTASE SUBUNIT B"/>
    <property type="match status" value="1"/>
</dbReference>
<evidence type="ECO:0000313" key="2">
    <source>
        <dbReference type="EMBL" id="SCM76921.1"/>
    </source>
</evidence>
<accession>A0A212LH79</accession>
<proteinExistence type="predicted"/>
<organism evidence="2">
    <name type="scientific">uncultured Pleomorphomonas sp</name>
    <dbReference type="NCBI Taxonomy" id="442121"/>
    <lineage>
        <taxon>Bacteria</taxon>
        <taxon>Pseudomonadati</taxon>
        <taxon>Pseudomonadota</taxon>
        <taxon>Alphaproteobacteria</taxon>
        <taxon>Hyphomicrobiales</taxon>
        <taxon>Pleomorphomonadaceae</taxon>
        <taxon>Pleomorphomonas</taxon>
        <taxon>environmental samples</taxon>
    </lineage>
</organism>
<name>A0A212LH79_9HYPH</name>
<dbReference type="AlphaFoldDB" id="A0A212LH79"/>
<dbReference type="EMBL" id="FMJD01000008">
    <property type="protein sequence ID" value="SCM76921.1"/>
    <property type="molecule type" value="Genomic_DNA"/>
</dbReference>
<dbReference type="InterPro" id="IPR000510">
    <property type="entry name" value="Nase/OxRdtase_comp1"/>
</dbReference>